<reference evidence="1" key="1">
    <citation type="submission" date="2014-09" db="EMBL/GenBank/DDBJ databases">
        <authorList>
            <person name="Magalhaes I.L.F."/>
            <person name="Oliveira U."/>
            <person name="Santos F.R."/>
            <person name="Vidigal T.H.D.A."/>
            <person name="Brescovit A.D."/>
            <person name="Santos A.J."/>
        </authorList>
    </citation>
    <scope>NUCLEOTIDE SEQUENCE</scope>
    <source>
        <tissue evidence="1">Shoot tissue taken approximately 20 cm above the soil surface</tissue>
    </source>
</reference>
<sequence>MSRLELFLSSEL</sequence>
<evidence type="ECO:0000313" key="1">
    <source>
        <dbReference type="EMBL" id="JAD33673.1"/>
    </source>
</evidence>
<organism evidence="1">
    <name type="scientific">Arundo donax</name>
    <name type="common">Giant reed</name>
    <name type="synonym">Donax arundinaceus</name>
    <dbReference type="NCBI Taxonomy" id="35708"/>
    <lineage>
        <taxon>Eukaryota</taxon>
        <taxon>Viridiplantae</taxon>
        <taxon>Streptophyta</taxon>
        <taxon>Embryophyta</taxon>
        <taxon>Tracheophyta</taxon>
        <taxon>Spermatophyta</taxon>
        <taxon>Magnoliopsida</taxon>
        <taxon>Liliopsida</taxon>
        <taxon>Poales</taxon>
        <taxon>Poaceae</taxon>
        <taxon>PACMAD clade</taxon>
        <taxon>Arundinoideae</taxon>
        <taxon>Arundineae</taxon>
        <taxon>Arundo</taxon>
    </lineage>
</organism>
<reference evidence="1" key="2">
    <citation type="journal article" date="2015" name="Data Brief">
        <title>Shoot transcriptome of the giant reed, Arundo donax.</title>
        <authorList>
            <person name="Barrero R.A."/>
            <person name="Guerrero F.D."/>
            <person name="Moolhuijzen P."/>
            <person name="Goolsby J.A."/>
            <person name="Tidwell J."/>
            <person name="Bellgard S.E."/>
            <person name="Bellgard M.I."/>
        </authorList>
    </citation>
    <scope>NUCLEOTIDE SEQUENCE</scope>
    <source>
        <tissue evidence="1">Shoot tissue taken approximately 20 cm above the soil surface</tissue>
    </source>
</reference>
<dbReference type="EMBL" id="GBRH01264222">
    <property type="protein sequence ID" value="JAD33673.1"/>
    <property type="molecule type" value="Transcribed_RNA"/>
</dbReference>
<accession>A0A0A8Z7P9</accession>
<proteinExistence type="predicted"/>
<name>A0A0A8Z7P9_ARUDO</name>
<protein>
    <submittedName>
        <fullName evidence="1">Uncharacterized protein</fullName>
    </submittedName>
</protein>